<dbReference type="AlphaFoldDB" id="A0A177YPG8"/>
<reference evidence="3 4" key="1">
    <citation type="submission" date="2016-03" db="EMBL/GenBank/DDBJ databases">
        <title>Genome sequence of Rhodococcus kyotonensis KB10.</title>
        <authorList>
            <person name="Jeong H."/>
            <person name="Hong C.E."/>
            <person name="Jo S.H."/>
            <person name="Park J.M."/>
        </authorList>
    </citation>
    <scope>NUCLEOTIDE SEQUENCE [LARGE SCALE GENOMIC DNA]</scope>
    <source>
        <strain evidence="3 4">KB10</strain>
    </source>
</reference>
<evidence type="ECO:0000313" key="4">
    <source>
        <dbReference type="Proteomes" id="UP000077519"/>
    </source>
</evidence>
<dbReference type="EMBL" id="LVHI01000001">
    <property type="protein sequence ID" value="OAK57281.1"/>
    <property type="molecule type" value="Genomic_DNA"/>
</dbReference>
<dbReference type="PANTHER" id="PTHR11895">
    <property type="entry name" value="TRANSAMIDASE"/>
    <property type="match status" value="1"/>
</dbReference>
<dbReference type="Gene3D" id="3.90.1300.10">
    <property type="entry name" value="Amidase signature (AS) domain"/>
    <property type="match status" value="1"/>
</dbReference>
<feature type="domain" description="Amidase" evidence="2">
    <location>
        <begin position="24"/>
        <end position="444"/>
    </location>
</feature>
<keyword evidence="4" id="KW-1185">Reference proteome</keyword>
<dbReference type="InterPro" id="IPR023631">
    <property type="entry name" value="Amidase_dom"/>
</dbReference>
<dbReference type="PANTHER" id="PTHR11895:SF176">
    <property type="entry name" value="AMIDASE AMID-RELATED"/>
    <property type="match status" value="1"/>
</dbReference>
<dbReference type="InterPro" id="IPR020556">
    <property type="entry name" value="Amidase_CS"/>
</dbReference>
<dbReference type="PROSITE" id="PS00571">
    <property type="entry name" value="AMIDASES"/>
    <property type="match status" value="1"/>
</dbReference>
<comment type="caution">
    <text evidence="3">The sequence shown here is derived from an EMBL/GenBank/DDBJ whole genome shotgun (WGS) entry which is preliminary data.</text>
</comment>
<dbReference type="InterPro" id="IPR000120">
    <property type="entry name" value="Amidase"/>
</dbReference>
<proteinExistence type="predicted"/>
<dbReference type="GO" id="GO:0003824">
    <property type="term" value="F:catalytic activity"/>
    <property type="evidence" value="ECO:0007669"/>
    <property type="project" value="InterPro"/>
</dbReference>
<gene>
    <name evidence="3" type="ORF">A3K89_00170</name>
</gene>
<protein>
    <submittedName>
        <fullName evidence="3">Amidase</fullName>
    </submittedName>
</protein>
<sequence length="471" mass="49185">MELYELSLSDVADKIKSKEVSPVEVAQSSLDRLAEVEPAITSFVTVTGEHALAQAAAAEAEIAAGNYKGALHGIPLGVKDLYDTAGILTTSSSAQRADNVPTADSASVAKLYDAGMIMVGKTHTHEFAYGATTPTSGNPWDPTRTPGGSSGGSGAAVGAGIVHVALGSDTGGSIRIPAGLCGTVGLKPTFGRASRAGVASLSWSLDHVGPLTRNVVDAGLVMAAMSGYDRRDPASVNLGIPDFVTGIDGGVAGKRIGIPTNFYTYHVEQETQDVARRAAEVLQGLGAELVEVEIPLAEYILPVEWGILTAEASAYHMDALRHSPEKFTEEVRTLVEAGEAVLATDYINSIRLRTRIQEAWRDMYKDIDVLLGPTVPGVAALREDPYFLWNDGVVEGATSAYSRMSAPANVTGLPALQVPAEFSAMGLPIGVQIIGKPFHEAEILQVGYALEQASDVVGRIAPVASAAPVPV</sequence>
<organism evidence="3 4">
    <name type="scientific">Rhodococcoides kyotonense</name>
    <dbReference type="NCBI Taxonomy" id="398843"/>
    <lineage>
        <taxon>Bacteria</taxon>
        <taxon>Bacillati</taxon>
        <taxon>Actinomycetota</taxon>
        <taxon>Actinomycetes</taxon>
        <taxon>Mycobacteriales</taxon>
        <taxon>Nocardiaceae</taxon>
        <taxon>Rhodococcoides</taxon>
    </lineage>
</organism>
<dbReference type="RefSeq" id="WP_068420431.1">
    <property type="nucleotide sequence ID" value="NZ_LVHI01000001.1"/>
</dbReference>
<evidence type="ECO:0000259" key="2">
    <source>
        <dbReference type="Pfam" id="PF01425"/>
    </source>
</evidence>
<dbReference type="Proteomes" id="UP000077519">
    <property type="component" value="Unassembled WGS sequence"/>
</dbReference>
<dbReference type="Pfam" id="PF01425">
    <property type="entry name" value="Amidase"/>
    <property type="match status" value="1"/>
</dbReference>
<evidence type="ECO:0000256" key="1">
    <source>
        <dbReference type="SAM" id="MobiDB-lite"/>
    </source>
</evidence>
<evidence type="ECO:0000313" key="3">
    <source>
        <dbReference type="EMBL" id="OAK57281.1"/>
    </source>
</evidence>
<dbReference type="SUPFAM" id="SSF75304">
    <property type="entry name" value="Amidase signature (AS) enzymes"/>
    <property type="match status" value="1"/>
</dbReference>
<accession>A0A177YPG8</accession>
<feature type="region of interest" description="Disordered" evidence="1">
    <location>
        <begin position="131"/>
        <end position="152"/>
    </location>
</feature>
<name>A0A177YPG8_9NOCA</name>
<dbReference type="InterPro" id="IPR036928">
    <property type="entry name" value="AS_sf"/>
</dbReference>